<feature type="domain" description="Heterokaryon incompatibility" evidence="1">
    <location>
        <begin position="58"/>
        <end position="102"/>
    </location>
</feature>
<dbReference type="GeneID" id="27315793"/>
<evidence type="ECO:0000259" key="1">
    <source>
        <dbReference type="Pfam" id="PF06985"/>
    </source>
</evidence>
<feature type="domain" description="Heterokaryon incompatibility" evidence="1">
    <location>
        <begin position="126"/>
        <end position="240"/>
    </location>
</feature>
<dbReference type="RefSeq" id="XP_016210494.1">
    <property type="nucleotide sequence ID" value="XM_016361634.1"/>
</dbReference>
<dbReference type="PANTHER" id="PTHR24148">
    <property type="entry name" value="ANKYRIN REPEAT DOMAIN-CONTAINING PROTEIN 39 HOMOLOG-RELATED"/>
    <property type="match status" value="1"/>
</dbReference>
<protein>
    <recommendedName>
        <fullName evidence="1">Heterokaryon incompatibility domain-containing protein</fullName>
    </recommendedName>
</protein>
<dbReference type="PANTHER" id="PTHR24148:SF64">
    <property type="entry name" value="HETEROKARYON INCOMPATIBILITY DOMAIN-CONTAINING PROTEIN"/>
    <property type="match status" value="1"/>
</dbReference>
<dbReference type="VEuPathDB" id="FungiDB:PV09_07820"/>
<proteinExistence type="predicted"/>
<accession>A0A0D2A2N6</accession>
<dbReference type="Proteomes" id="UP000053259">
    <property type="component" value="Unassembled WGS sequence"/>
</dbReference>
<dbReference type="InterPro" id="IPR010730">
    <property type="entry name" value="HET"/>
</dbReference>
<dbReference type="InterPro" id="IPR052895">
    <property type="entry name" value="HetReg/Transcr_Mod"/>
</dbReference>
<evidence type="ECO:0000313" key="3">
    <source>
        <dbReference type="Proteomes" id="UP000053259"/>
    </source>
</evidence>
<organism evidence="2 3">
    <name type="scientific">Verruconis gallopava</name>
    <dbReference type="NCBI Taxonomy" id="253628"/>
    <lineage>
        <taxon>Eukaryota</taxon>
        <taxon>Fungi</taxon>
        <taxon>Dikarya</taxon>
        <taxon>Ascomycota</taxon>
        <taxon>Pezizomycotina</taxon>
        <taxon>Dothideomycetes</taxon>
        <taxon>Pleosporomycetidae</taxon>
        <taxon>Venturiales</taxon>
        <taxon>Sympoventuriaceae</taxon>
        <taxon>Verruconis</taxon>
    </lineage>
</organism>
<sequence>MSSIQGSTSRTFVYKPLLRGEIRLLSLRIPAAVDEGLDKNPRVELGLQHFHQNRAPDYLALSYVWGNGSRPEIRIVVNGRDHAVTENLYDAVVQIRRHGRAWLRLLERYNNKTPASSSSPSSSLLVYLWIDAICLNQCDQDEKAAEVPRMGSIFGNAVTVVVWLGRRPREWDADDMRDLFDQFFGHFASSPFIQEVFQTARCAARADESGDTARRFARLGYAALGLINLPWFQRVWVIQEIVLARHDPIALLGDDVFLLRDMLEIVRADLVNDVEGDMDQVFWIVSQALRTVVWYFFPGPHWKWRYSPQASMAEQLEWLILQKGEKRCSLSHDHIYGLLGLLDLTDMPAHLLPNYARPHNEVYRDYSIYIYQRTGSLALLENSNRDISIPGVPSWVSSFQPVLGMLTNLMPKHRQISVLFPTSDKMVVEGVVVGKIVNATSPSIALSDANVIEPRFSEMVNILNQSDRILNVSRGTRWSQFVVQHERLAGTESDARTPDDFRPLFHDEHADLKRNAVARSMGVALINFGVLLTEHGDVFLFWPPSRDITTKESHIVVALKGSLLYSIFRNCGSGEYMLVGQAQRLETFSAALPEPQDFGERFFQDHAVQYFTIV</sequence>
<name>A0A0D2A2N6_9PEZI</name>
<keyword evidence="3" id="KW-1185">Reference proteome</keyword>
<gene>
    <name evidence="2" type="ORF">PV09_07820</name>
</gene>
<dbReference type="AlphaFoldDB" id="A0A0D2A2N6"/>
<dbReference type="OrthoDB" id="3679601at2759"/>
<evidence type="ECO:0000313" key="2">
    <source>
        <dbReference type="EMBL" id="KIW00625.1"/>
    </source>
</evidence>
<reference evidence="2 3" key="1">
    <citation type="submission" date="2015-01" db="EMBL/GenBank/DDBJ databases">
        <title>The Genome Sequence of Ochroconis gallopava CBS43764.</title>
        <authorList>
            <consortium name="The Broad Institute Genomics Platform"/>
            <person name="Cuomo C."/>
            <person name="de Hoog S."/>
            <person name="Gorbushina A."/>
            <person name="Stielow B."/>
            <person name="Teixiera M."/>
            <person name="Abouelleil A."/>
            <person name="Chapman S.B."/>
            <person name="Priest M."/>
            <person name="Young S.K."/>
            <person name="Wortman J."/>
            <person name="Nusbaum C."/>
            <person name="Birren B."/>
        </authorList>
    </citation>
    <scope>NUCLEOTIDE SEQUENCE [LARGE SCALE GENOMIC DNA]</scope>
    <source>
        <strain evidence="2 3">CBS 43764</strain>
    </source>
</reference>
<dbReference type="HOGENOM" id="CLU_004184_7_2_1"/>
<dbReference type="InParanoid" id="A0A0D2A2N6"/>
<dbReference type="STRING" id="253628.A0A0D2A2N6"/>
<dbReference type="Pfam" id="PF06985">
    <property type="entry name" value="HET"/>
    <property type="match status" value="2"/>
</dbReference>
<dbReference type="EMBL" id="KN847561">
    <property type="protein sequence ID" value="KIW00625.1"/>
    <property type="molecule type" value="Genomic_DNA"/>
</dbReference>